<dbReference type="Gene3D" id="2.30.29.30">
    <property type="entry name" value="Pleckstrin-homology domain (PH domain)/Phosphotyrosine-binding domain (PTB)"/>
    <property type="match status" value="1"/>
</dbReference>
<sequence>MRSSLSTEYLDIKELSYNMNRNKKSPSRSCYGITTRIFPLAPEINQNEKVSETNLSWERLYRHLFTMNPEDKPSTSGMENGNNGNLYVDNPRSRGASPQLIRAPQLRAYTPIPPDADTRTHVLSEILETEKSYVDSLETLLFYMLNLKSTDYNGVVEEGIVDEIFFQIPEILCIHEIFLEGLQLRCCNWDVKFTVGDLFVEAFTKPNVIETYTAFINNWKCAKDATKIATQAKPAFARFLEHMSREHKGKLTLDALLIMPVQRIPRYELLLKELLKHTHMEHPDHCLLVQAQKEIHDLAVQINRIEREAYQIEQMQQRLRDIEQHIDGVVDLCQPERSFIRHDVVTIPGGLGTKKERCLFLFSDILLITSIKRKSTAIRKPSSANTSSSAPIPFGASDTNKYKLLTRISLETMEISKSM</sequence>
<dbReference type="Proteomes" id="UP001054837">
    <property type="component" value="Unassembled WGS sequence"/>
</dbReference>
<dbReference type="InterPro" id="IPR039919">
    <property type="entry name" value="ARHGEF10/ARHGEF17"/>
</dbReference>
<keyword evidence="1" id="KW-0344">Guanine-nucleotide releasing factor</keyword>
<accession>A0AAV4R6Q8</accession>
<dbReference type="PROSITE" id="PS00741">
    <property type="entry name" value="DH_1"/>
    <property type="match status" value="1"/>
</dbReference>
<dbReference type="CDD" id="cd00160">
    <property type="entry name" value="RhoGEF"/>
    <property type="match status" value="1"/>
</dbReference>
<dbReference type="GO" id="GO:0035556">
    <property type="term" value="P:intracellular signal transduction"/>
    <property type="evidence" value="ECO:0007669"/>
    <property type="project" value="InterPro"/>
</dbReference>
<keyword evidence="5" id="KW-1185">Reference proteome</keyword>
<feature type="coiled-coil region" evidence="2">
    <location>
        <begin position="288"/>
        <end position="332"/>
    </location>
</feature>
<dbReference type="AlphaFoldDB" id="A0AAV4R6Q8"/>
<dbReference type="InterPro" id="IPR035899">
    <property type="entry name" value="DBL_dom_sf"/>
</dbReference>
<dbReference type="Pfam" id="PF19057">
    <property type="entry name" value="PH_19"/>
    <property type="match status" value="1"/>
</dbReference>
<dbReference type="SUPFAM" id="SSF48065">
    <property type="entry name" value="DBL homology domain (DH-domain)"/>
    <property type="match status" value="1"/>
</dbReference>
<evidence type="ECO:0000259" key="3">
    <source>
        <dbReference type="PROSITE" id="PS50010"/>
    </source>
</evidence>
<dbReference type="PANTHER" id="PTHR12877:SF15">
    <property type="entry name" value="RHO GUANINE NUCLEOTIDE EXCHANGE FACTOR 17"/>
    <property type="match status" value="1"/>
</dbReference>
<evidence type="ECO:0000313" key="4">
    <source>
        <dbReference type="EMBL" id="GIY17400.1"/>
    </source>
</evidence>
<comment type="caution">
    <text evidence="4">The sequence shown here is derived from an EMBL/GenBank/DDBJ whole genome shotgun (WGS) entry which is preliminary data.</text>
</comment>
<dbReference type="GO" id="GO:0030036">
    <property type="term" value="P:actin cytoskeleton organization"/>
    <property type="evidence" value="ECO:0007669"/>
    <property type="project" value="TreeGrafter"/>
</dbReference>
<protein>
    <submittedName>
        <fullName evidence="4">Rho guanine nucleotide exchange factor osg-1</fullName>
    </submittedName>
</protein>
<dbReference type="PROSITE" id="PS50010">
    <property type="entry name" value="DH_2"/>
    <property type="match status" value="1"/>
</dbReference>
<name>A0AAV4R6Q8_9ARAC</name>
<evidence type="ECO:0000313" key="5">
    <source>
        <dbReference type="Proteomes" id="UP001054837"/>
    </source>
</evidence>
<dbReference type="FunFam" id="1.20.900.10:FF:000003">
    <property type="entry name" value="Rho guanine nucleotide exchange factor 10 like"/>
    <property type="match status" value="1"/>
</dbReference>
<evidence type="ECO:0000256" key="2">
    <source>
        <dbReference type="SAM" id="Coils"/>
    </source>
</evidence>
<dbReference type="SUPFAM" id="SSF50729">
    <property type="entry name" value="PH domain-like"/>
    <property type="match status" value="1"/>
</dbReference>
<feature type="domain" description="DH" evidence="3">
    <location>
        <begin position="118"/>
        <end position="305"/>
    </location>
</feature>
<dbReference type="PANTHER" id="PTHR12877">
    <property type="entry name" value="RHO GUANINE NUCLEOTIDE EXCHANGE FACTOR"/>
    <property type="match status" value="1"/>
</dbReference>
<dbReference type="InterPro" id="IPR011993">
    <property type="entry name" value="PH-like_dom_sf"/>
</dbReference>
<dbReference type="Pfam" id="PF00621">
    <property type="entry name" value="RhoGEF"/>
    <property type="match status" value="1"/>
</dbReference>
<dbReference type="Gene3D" id="1.20.900.10">
    <property type="entry name" value="Dbl homology (DH) domain"/>
    <property type="match status" value="1"/>
</dbReference>
<dbReference type="SMART" id="SM00325">
    <property type="entry name" value="RhoGEF"/>
    <property type="match status" value="1"/>
</dbReference>
<proteinExistence type="predicted"/>
<dbReference type="EMBL" id="BPLQ01005803">
    <property type="protein sequence ID" value="GIY17400.1"/>
    <property type="molecule type" value="Genomic_DNA"/>
</dbReference>
<reference evidence="4 5" key="1">
    <citation type="submission" date="2021-06" db="EMBL/GenBank/DDBJ databases">
        <title>Caerostris darwini draft genome.</title>
        <authorList>
            <person name="Kono N."/>
            <person name="Arakawa K."/>
        </authorList>
    </citation>
    <scope>NUCLEOTIDE SEQUENCE [LARGE SCALE GENOMIC DNA]</scope>
</reference>
<keyword evidence="2" id="KW-0175">Coiled coil</keyword>
<organism evidence="4 5">
    <name type="scientific">Caerostris darwini</name>
    <dbReference type="NCBI Taxonomy" id="1538125"/>
    <lineage>
        <taxon>Eukaryota</taxon>
        <taxon>Metazoa</taxon>
        <taxon>Ecdysozoa</taxon>
        <taxon>Arthropoda</taxon>
        <taxon>Chelicerata</taxon>
        <taxon>Arachnida</taxon>
        <taxon>Araneae</taxon>
        <taxon>Araneomorphae</taxon>
        <taxon>Entelegynae</taxon>
        <taxon>Araneoidea</taxon>
        <taxon>Araneidae</taxon>
        <taxon>Caerostris</taxon>
    </lineage>
</organism>
<dbReference type="InterPro" id="IPR000219">
    <property type="entry name" value="DH_dom"/>
</dbReference>
<dbReference type="GO" id="GO:0051496">
    <property type="term" value="P:positive regulation of stress fiber assembly"/>
    <property type="evidence" value="ECO:0007669"/>
    <property type="project" value="UniProtKB-ARBA"/>
</dbReference>
<dbReference type="InterPro" id="IPR001331">
    <property type="entry name" value="GDS_CDC24_CS"/>
</dbReference>
<evidence type="ECO:0000256" key="1">
    <source>
        <dbReference type="ARBA" id="ARBA00022658"/>
    </source>
</evidence>
<dbReference type="GO" id="GO:0005085">
    <property type="term" value="F:guanyl-nucleotide exchange factor activity"/>
    <property type="evidence" value="ECO:0007669"/>
    <property type="project" value="UniProtKB-KW"/>
</dbReference>
<dbReference type="GO" id="GO:0005737">
    <property type="term" value="C:cytoplasm"/>
    <property type="evidence" value="ECO:0007669"/>
    <property type="project" value="UniProtKB-ARBA"/>
</dbReference>
<gene>
    <name evidence="4" type="primary">osg-1</name>
    <name evidence="4" type="ORF">CDAR_1712</name>
</gene>